<evidence type="ECO:0000313" key="2">
    <source>
        <dbReference type="EMBL" id="GEU68018.1"/>
    </source>
</evidence>
<keyword evidence="2" id="KW-0238">DNA-binding</keyword>
<evidence type="ECO:0000259" key="1">
    <source>
        <dbReference type="Pfam" id="PF16719"/>
    </source>
</evidence>
<dbReference type="InterPro" id="IPR039276">
    <property type="entry name" value="SHH1/2"/>
</dbReference>
<dbReference type="GO" id="GO:0003682">
    <property type="term" value="F:chromatin binding"/>
    <property type="evidence" value="ECO:0007669"/>
    <property type="project" value="InterPro"/>
</dbReference>
<name>A0A6L2M1Y9_TANCI</name>
<sequence length="97" mass="10701">MTRSTHRAIDTSDPEVLVQFAGFEAEDDEWVNVRKNVRQRSFPCGSSECVAVLPSDLILCIQEGKEQALQNLRGVEVVAVGEGMTNCSEVGRSRCED</sequence>
<dbReference type="Pfam" id="PF16719">
    <property type="entry name" value="SAWADEE"/>
    <property type="match status" value="1"/>
</dbReference>
<dbReference type="Gene3D" id="2.40.50.40">
    <property type="match status" value="1"/>
</dbReference>
<dbReference type="PANTHER" id="PTHR33827">
    <property type="entry name" value="PROTEIN SAWADEE HOMEODOMAIN HOMOLOG 2"/>
    <property type="match status" value="1"/>
</dbReference>
<keyword evidence="2" id="KW-0371">Homeobox</keyword>
<dbReference type="EMBL" id="BKCJ010005671">
    <property type="protein sequence ID" value="GEU68018.1"/>
    <property type="molecule type" value="Genomic_DNA"/>
</dbReference>
<dbReference type="AlphaFoldDB" id="A0A6L2M1Y9"/>
<protein>
    <submittedName>
        <fullName evidence="2">Homeodomain-like, SAWADEE domain protein</fullName>
    </submittedName>
</protein>
<dbReference type="GO" id="GO:0003677">
    <property type="term" value="F:DNA binding"/>
    <property type="evidence" value="ECO:0007669"/>
    <property type="project" value="UniProtKB-KW"/>
</dbReference>
<reference evidence="2" key="1">
    <citation type="journal article" date="2019" name="Sci. Rep.">
        <title>Draft genome of Tanacetum cinerariifolium, the natural source of mosquito coil.</title>
        <authorList>
            <person name="Yamashiro T."/>
            <person name="Shiraishi A."/>
            <person name="Satake H."/>
            <person name="Nakayama K."/>
        </authorList>
    </citation>
    <scope>NUCLEOTIDE SEQUENCE</scope>
</reference>
<accession>A0A6L2M1Y9</accession>
<dbReference type="PANTHER" id="PTHR33827:SF7">
    <property type="entry name" value="PROTEIN SAWADEE HOMEODOMAIN HOMOLOG 2"/>
    <property type="match status" value="1"/>
</dbReference>
<gene>
    <name evidence="2" type="ORF">Tci_039996</name>
</gene>
<feature type="domain" description="SAWADEE" evidence="1">
    <location>
        <begin position="16"/>
        <end position="69"/>
    </location>
</feature>
<comment type="caution">
    <text evidence="2">The sequence shown here is derived from an EMBL/GenBank/DDBJ whole genome shotgun (WGS) entry which is preliminary data.</text>
</comment>
<dbReference type="InterPro" id="IPR032001">
    <property type="entry name" value="SAWADEE_dom"/>
</dbReference>
<organism evidence="2">
    <name type="scientific">Tanacetum cinerariifolium</name>
    <name type="common">Dalmatian daisy</name>
    <name type="synonym">Chrysanthemum cinerariifolium</name>
    <dbReference type="NCBI Taxonomy" id="118510"/>
    <lineage>
        <taxon>Eukaryota</taxon>
        <taxon>Viridiplantae</taxon>
        <taxon>Streptophyta</taxon>
        <taxon>Embryophyta</taxon>
        <taxon>Tracheophyta</taxon>
        <taxon>Spermatophyta</taxon>
        <taxon>Magnoliopsida</taxon>
        <taxon>eudicotyledons</taxon>
        <taxon>Gunneridae</taxon>
        <taxon>Pentapetalae</taxon>
        <taxon>asterids</taxon>
        <taxon>campanulids</taxon>
        <taxon>Asterales</taxon>
        <taxon>Asteraceae</taxon>
        <taxon>Asteroideae</taxon>
        <taxon>Anthemideae</taxon>
        <taxon>Anthemidinae</taxon>
        <taxon>Tanacetum</taxon>
    </lineage>
</organism>
<proteinExistence type="predicted"/>